<dbReference type="AlphaFoldDB" id="A0A6P1NXJ9"/>
<evidence type="ECO:0000259" key="4">
    <source>
        <dbReference type="Pfam" id="PF25975"/>
    </source>
</evidence>
<dbReference type="Gene3D" id="2.40.50.100">
    <property type="match status" value="1"/>
</dbReference>
<feature type="region of interest" description="Disordered" evidence="2">
    <location>
        <begin position="354"/>
        <end position="386"/>
    </location>
</feature>
<reference evidence="6 7" key="1">
    <citation type="submission" date="2020-01" db="EMBL/GenBank/DDBJ databases">
        <authorList>
            <person name="Kim M."/>
        </authorList>
    </citation>
    <scope>NUCLEOTIDE SEQUENCE [LARGE SCALE GENOMIC DNA]</scope>
    <source>
        <strain evidence="6 7">BT10</strain>
    </source>
</reference>
<keyword evidence="1" id="KW-0175">Coiled coil</keyword>
<proteinExistence type="predicted"/>
<dbReference type="InterPro" id="IPR058649">
    <property type="entry name" value="CzcB_C"/>
</dbReference>
<dbReference type="Proteomes" id="UP000464214">
    <property type="component" value="Chromosome"/>
</dbReference>
<dbReference type="PANTHER" id="PTHR30469:SF33">
    <property type="entry name" value="SLR1207 PROTEIN"/>
    <property type="match status" value="1"/>
</dbReference>
<dbReference type="PANTHER" id="PTHR30469">
    <property type="entry name" value="MULTIDRUG RESISTANCE PROTEIN MDTA"/>
    <property type="match status" value="1"/>
</dbReference>
<feature type="domain" description="Multidrug resistance protein MdtA-like barrel-sandwich hybrid" evidence="3">
    <location>
        <begin position="67"/>
        <end position="226"/>
    </location>
</feature>
<dbReference type="Pfam" id="PF26002">
    <property type="entry name" value="Beta-barrel_AprE"/>
    <property type="match status" value="1"/>
</dbReference>
<feature type="domain" description="CzcB-like C-terminal circularly permuted SH3-like" evidence="4">
    <location>
        <begin position="386"/>
        <end position="425"/>
    </location>
</feature>
<feature type="region of interest" description="Disordered" evidence="2">
    <location>
        <begin position="436"/>
        <end position="464"/>
    </location>
</feature>
<evidence type="ECO:0000256" key="1">
    <source>
        <dbReference type="SAM" id="Coils"/>
    </source>
</evidence>
<dbReference type="Gene3D" id="1.10.287.470">
    <property type="entry name" value="Helix hairpin bin"/>
    <property type="match status" value="1"/>
</dbReference>
<dbReference type="EMBL" id="CP047897">
    <property type="protein sequence ID" value="QHL86391.1"/>
    <property type="molecule type" value="Genomic_DNA"/>
</dbReference>
<dbReference type="InterPro" id="IPR058625">
    <property type="entry name" value="MdtA-like_BSH"/>
</dbReference>
<dbReference type="Gene3D" id="2.40.30.170">
    <property type="match status" value="1"/>
</dbReference>
<feature type="compositionally biased region" description="Basic and acidic residues" evidence="2">
    <location>
        <begin position="354"/>
        <end position="370"/>
    </location>
</feature>
<protein>
    <submittedName>
        <fullName evidence="6">HlyD family efflux transporter periplasmic adaptor subunit</fullName>
    </submittedName>
</protein>
<dbReference type="Gene3D" id="2.40.420.20">
    <property type="match status" value="1"/>
</dbReference>
<feature type="compositionally biased region" description="Basic and acidic residues" evidence="2">
    <location>
        <begin position="436"/>
        <end position="457"/>
    </location>
</feature>
<sequence length="464" mass="50821">MAKRKSNKLIYILGGLVVLLLIGALVAKKKGWIGKEEGIEVMVDKVKPTTIVEKVSASGKVQPEIEVKISPDVSGEITELYVKEGDSVRAGQLLLRIRPDNYQSMVEMQSASVNTQRANLAQAKARLDQALANSKNVKQVFDRNTVLYKQKVISQSEYEASRAQYEGNRAEVDAARQNVRAAQSTVQSSLASLEESRKNLNKTTIYAPVSGTVSKLNVEKGERVVGTSQMAGTEIMRIANLNNMEIRVNVNENDIVRVRLGDSAIVEVDSYTNSNRKFKGVVTAIANTAKDAVSLEAVTEFEVRIRMLNDSYKDLIQKNGRTPFRPGMTASVDIITDQQENVLSVPLAAVTTRAKEDDKAKKAAGKKSEEEAGNAKPARAEERPDEVVFVHDKGTVKMVKVTTGISDFDNIQILSGLQKGQEVVSGPFRAVSKQLKNGDKVTVKDEKSLSKDLKDDPSAEVEID</sequence>
<dbReference type="RefSeq" id="WP_160688734.1">
    <property type="nucleotide sequence ID" value="NZ_CP047897.1"/>
</dbReference>
<dbReference type="Pfam" id="PF25917">
    <property type="entry name" value="BSH_RND"/>
    <property type="match status" value="1"/>
</dbReference>
<accession>A0A6P1NXJ9</accession>
<evidence type="ECO:0000259" key="3">
    <source>
        <dbReference type="Pfam" id="PF25917"/>
    </source>
</evidence>
<feature type="domain" description="AprE-like beta-barrel" evidence="5">
    <location>
        <begin position="245"/>
        <end position="336"/>
    </location>
</feature>
<feature type="coiled-coil region" evidence="1">
    <location>
        <begin position="113"/>
        <end position="140"/>
    </location>
</feature>
<gene>
    <name evidence="6" type="ORF">GU926_02600</name>
</gene>
<name>A0A6P1NXJ9_9BACT</name>
<evidence type="ECO:0000259" key="5">
    <source>
        <dbReference type="Pfam" id="PF26002"/>
    </source>
</evidence>
<organism evidence="6 7">
    <name type="scientific">Nibribacter ruber</name>
    <dbReference type="NCBI Taxonomy" id="2698458"/>
    <lineage>
        <taxon>Bacteria</taxon>
        <taxon>Pseudomonadati</taxon>
        <taxon>Bacteroidota</taxon>
        <taxon>Cytophagia</taxon>
        <taxon>Cytophagales</taxon>
        <taxon>Hymenobacteraceae</taxon>
        <taxon>Nibribacter</taxon>
    </lineage>
</organism>
<evidence type="ECO:0000313" key="7">
    <source>
        <dbReference type="Proteomes" id="UP000464214"/>
    </source>
</evidence>
<dbReference type="InterPro" id="IPR058982">
    <property type="entry name" value="Beta-barrel_AprE"/>
</dbReference>
<dbReference type="KEGG" id="nib:GU926_02600"/>
<evidence type="ECO:0000256" key="2">
    <source>
        <dbReference type="SAM" id="MobiDB-lite"/>
    </source>
</evidence>
<dbReference type="Pfam" id="PF25975">
    <property type="entry name" value="CzcB_C"/>
    <property type="match status" value="1"/>
</dbReference>
<keyword evidence="7" id="KW-1185">Reference proteome</keyword>
<dbReference type="GO" id="GO:1990281">
    <property type="term" value="C:efflux pump complex"/>
    <property type="evidence" value="ECO:0007669"/>
    <property type="project" value="TreeGrafter"/>
</dbReference>
<dbReference type="GO" id="GO:0015562">
    <property type="term" value="F:efflux transmembrane transporter activity"/>
    <property type="evidence" value="ECO:0007669"/>
    <property type="project" value="TreeGrafter"/>
</dbReference>
<evidence type="ECO:0000313" key="6">
    <source>
        <dbReference type="EMBL" id="QHL86391.1"/>
    </source>
</evidence>
<dbReference type="SUPFAM" id="SSF111369">
    <property type="entry name" value="HlyD-like secretion proteins"/>
    <property type="match status" value="1"/>
</dbReference>